<feature type="domain" description="DUF2264" evidence="1">
    <location>
        <begin position="19"/>
        <end position="355"/>
    </location>
</feature>
<evidence type="ECO:0000313" key="3">
    <source>
        <dbReference type="Proteomes" id="UP001230426"/>
    </source>
</evidence>
<comment type="caution">
    <text evidence="2">The sequence shown here is derived from an EMBL/GenBank/DDBJ whole genome shotgun (WGS) entry which is preliminary data.</text>
</comment>
<reference evidence="2 3" key="1">
    <citation type="submission" date="2023-07" db="EMBL/GenBank/DDBJ databases">
        <title>Sequencing the genomes of 1000 actinobacteria strains.</title>
        <authorList>
            <person name="Klenk H.-P."/>
        </authorList>
    </citation>
    <scope>NUCLEOTIDE SEQUENCE [LARGE SCALE GENOMIC DNA]</scope>
    <source>
        <strain evidence="2 3">DSM 44109</strain>
    </source>
</reference>
<dbReference type="InterPro" id="IPR016624">
    <property type="entry name" value="UCP014753"/>
</dbReference>
<organism evidence="2 3">
    <name type="scientific">Streptosporangium brasiliense</name>
    <dbReference type="NCBI Taxonomy" id="47480"/>
    <lineage>
        <taxon>Bacteria</taxon>
        <taxon>Bacillati</taxon>
        <taxon>Actinomycetota</taxon>
        <taxon>Actinomycetes</taxon>
        <taxon>Streptosporangiales</taxon>
        <taxon>Streptosporangiaceae</taxon>
        <taxon>Streptosporangium</taxon>
    </lineage>
</organism>
<proteinExistence type="predicted"/>
<keyword evidence="3" id="KW-1185">Reference proteome</keyword>
<accession>A0ABT9QZ18</accession>
<name>A0ABT9QZ18_9ACTN</name>
<evidence type="ECO:0000259" key="1">
    <source>
        <dbReference type="Pfam" id="PF10022"/>
    </source>
</evidence>
<sequence length="588" mass="61324">MTMPLPPEDRALSPHTGWTRAHWEAVADGLLAGVGPHFSPARAQIRLPGRASWSDCDGLEGFARTFLLAAFRVAGGGDPALLAPYGEGMAAGADPGHAEAWQPIADRTQPMVEAASIAIGLQLTREHLWERLSPGVRDSVAGWLGGALRHAPVDNNWWLFPVAVGDFLRSAGRDEEAAGAAVERGLARIERWYLGDGWYTDGPARNLDHYNGWAMHLYPALHIWLTGVPAEPYGSRLREFLSGYGSAFDVNGSPVYQGRSVTYRFAAAAPLWLGAMLGVSPLAPGATRRLASGALRHFLDNGALTDGLLSLGWHGPHGPSLQDYSGSASPYWAAKGFAGLLLPADHPVWTAVEEPGPGDGAAGLPGPGLLVHRHGGVVRLVNHGTDHQPLDGDVLPDDPLYARSAYSTRTGPSLDVPDNHVGLVLDGRITSRGRLTPLGAGPDWAASSHRPAPGALIESLSVVHGPVEARVHRVTAPAGTPVRQTGWAVVPGDGLTSALLGVAGFAEAEPLVSAAGTVFGAPARIPVLEAVTSGETTILACAAVLGPDPAGEGDAPALDVRADHATLTWPDGAVHRIALSPSLAVVPS</sequence>
<protein>
    <recommendedName>
        <fullName evidence="1">DUF2264 domain-containing protein</fullName>
    </recommendedName>
</protein>
<dbReference type="Pfam" id="PF10022">
    <property type="entry name" value="DUF2264"/>
    <property type="match status" value="1"/>
</dbReference>
<dbReference type="RefSeq" id="WP_306858229.1">
    <property type="nucleotide sequence ID" value="NZ_JAUSRB010000001.1"/>
</dbReference>
<gene>
    <name evidence="2" type="ORF">J2S55_001486</name>
</gene>
<dbReference type="PANTHER" id="PTHR35339:SF4">
    <property type="entry name" value="LINALOOL DEHYDRATASE_ISOMERASE DOMAIN-CONTAINING PROTEIN"/>
    <property type="match status" value="1"/>
</dbReference>
<dbReference type="Proteomes" id="UP001230426">
    <property type="component" value="Unassembled WGS sequence"/>
</dbReference>
<dbReference type="InterPro" id="IPR049349">
    <property type="entry name" value="DUF2264_N"/>
</dbReference>
<dbReference type="EMBL" id="JAUSRB010000001">
    <property type="protein sequence ID" value="MDP9862227.1"/>
    <property type="molecule type" value="Genomic_DNA"/>
</dbReference>
<dbReference type="PANTHER" id="PTHR35339">
    <property type="entry name" value="LINALOOL DEHYDRATASE_ISOMERASE DOMAIN-CONTAINING PROTEIN"/>
    <property type="match status" value="1"/>
</dbReference>
<evidence type="ECO:0000313" key="2">
    <source>
        <dbReference type="EMBL" id="MDP9862227.1"/>
    </source>
</evidence>